<keyword evidence="2" id="KW-0812">Transmembrane</keyword>
<dbReference type="Proteomes" id="UP000094271">
    <property type="component" value="Unassembled WGS sequence"/>
</dbReference>
<protein>
    <submittedName>
        <fullName evidence="3">Uncharacterized protein</fullName>
    </submittedName>
</protein>
<evidence type="ECO:0000256" key="2">
    <source>
        <dbReference type="SAM" id="Phobius"/>
    </source>
</evidence>
<feature type="transmembrane region" description="Helical" evidence="2">
    <location>
        <begin position="164"/>
        <end position="184"/>
    </location>
</feature>
<reference evidence="3 5" key="2">
    <citation type="submission" date="2016-08" db="EMBL/GenBank/DDBJ databases">
        <authorList>
            <person name="Seilhamer J.J."/>
        </authorList>
    </citation>
    <scope>NUCLEOTIDE SEQUENCE [LARGE SCALE GENOMIC DNA]</scope>
    <source>
        <strain evidence="3 5">NML150140-1</strain>
    </source>
</reference>
<gene>
    <name evidence="3" type="ORF">BEI59_15460</name>
    <name evidence="4" type="ORF">BEI63_12300</name>
</gene>
<feature type="transmembrane region" description="Helical" evidence="2">
    <location>
        <begin position="221"/>
        <end position="243"/>
    </location>
</feature>
<evidence type="ECO:0000256" key="1">
    <source>
        <dbReference type="SAM" id="Coils"/>
    </source>
</evidence>
<feature type="transmembrane region" description="Helical" evidence="2">
    <location>
        <begin position="131"/>
        <end position="152"/>
    </location>
</feature>
<evidence type="ECO:0000313" key="3">
    <source>
        <dbReference type="EMBL" id="ODR50259.1"/>
    </source>
</evidence>
<dbReference type="EMBL" id="MEHA01000011">
    <property type="protein sequence ID" value="ODR50259.1"/>
    <property type="molecule type" value="Genomic_DNA"/>
</dbReference>
<dbReference type="RefSeq" id="WP_069410164.1">
    <property type="nucleotide sequence ID" value="NZ_DBFYTW010000042.1"/>
</dbReference>
<dbReference type="Proteomes" id="UP000094869">
    <property type="component" value="Unassembled WGS sequence"/>
</dbReference>
<sequence length="375" mass="41695">MDTIRIYLENMFARLPGTPEIMKLQNDMLHTMEDKYEELKSEGKSENEAIGIVISEFGNIDELLEELGLKAAQNTEREAGANAGGGWQQSEASSYTHEKEDYDTGAVFLSGEQVEQVISDTRRYSRLTGAGTSLCIMGPALMILINGLFSSVRPELARLSRLEAVFTLFPLFLCLAAGLGMLIYGSSRLEQYKFLKHSNLILSPSLQASVADMQANFQPQCAVITTVGIVLCVLAPFTLIALSQLGESISLGEEYGGTIGIFFLFLFISIAVYLFITAGSEEDIYKILLQEKKKEGKKKKKASVSSSQAGQTISLILSVYWPLITCIYFIWSFLFHSWSTSWLIWPLASVVRHLLYSVLDTIEKEQKKAKKSKKA</sequence>
<keyword evidence="2" id="KW-1133">Transmembrane helix</keyword>
<dbReference type="OrthoDB" id="9815852at2"/>
<feature type="transmembrane region" description="Helical" evidence="2">
    <location>
        <begin position="255"/>
        <end position="276"/>
    </location>
</feature>
<feature type="transmembrane region" description="Helical" evidence="2">
    <location>
        <begin position="309"/>
        <end position="331"/>
    </location>
</feature>
<keyword evidence="2" id="KW-0472">Membrane</keyword>
<comment type="caution">
    <text evidence="3">The sequence shown here is derived from an EMBL/GenBank/DDBJ whole genome shotgun (WGS) entry which is preliminary data.</text>
</comment>
<proteinExistence type="predicted"/>
<name>A0A1E3UG88_9FIRM</name>
<evidence type="ECO:0000313" key="5">
    <source>
        <dbReference type="Proteomes" id="UP000094271"/>
    </source>
</evidence>
<dbReference type="NCBIfam" id="NF038403">
    <property type="entry name" value="perm_prefix_1"/>
    <property type="match status" value="1"/>
</dbReference>
<keyword evidence="1" id="KW-0175">Coiled coil</keyword>
<reference evidence="4 6" key="1">
    <citation type="submission" date="2016-08" db="EMBL/GenBank/DDBJ databases">
        <title>Characterization of Isolates of Eisenbergiella tayi Derived from Blood Cultures, Using Whole Genome Sequencing.</title>
        <authorList>
            <person name="Bernier A.-M."/>
            <person name="Burdz T."/>
            <person name="Wiebe D."/>
            <person name="Bernard K."/>
        </authorList>
    </citation>
    <scope>NUCLEOTIDE SEQUENCE [LARGE SCALE GENOMIC DNA]</scope>
    <source>
        <strain evidence="4 6">NML120146</strain>
    </source>
</reference>
<accession>A0A1E3UG88</accession>
<evidence type="ECO:0000313" key="4">
    <source>
        <dbReference type="EMBL" id="ODR56955.1"/>
    </source>
</evidence>
<dbReference type="AlphaFoldDB" id="A0A1E3UG88"/>
<feature type="coiled-coil region" evidence="1">
    <location>
        <begin position="22"/>
        <end position="49"/>
    </location>
</feature>
<keyword evidence="6" id="KW-1185">Reference proteome</keyword>
<evidence type="ECO:0000313" key="6">
    <source>
        <dbReference type="Proteomes" id="UP000094869"/>
    </source>
</evidence>
<organism evidence="3 5">
    <name type="scientific">Eisenbergiella tayi</name>
    <dbReference type="NCBI Taxonomy" id="1432052"/>
    <lineage>
        <taxon>Bacteria</taxon>
        <taxon>Bacillati</taxon>
        <taxon>Bacillota</taxon>
        <taxon>Clostridia</taxon>
        <taxon>Lachnospirales</taxon>
        <taxon>Lachnospiraceae</taxon>
        <taxon>Eisenbergiella</taxon>
    </lineage>
</organism>
<dbReference type="InterPro" id="IPR047928">
    <property type="entry name" value="Perm_prefix_1"/>
</dbReference>
<dbReference type="EMBL" id="MEHD01000022">
    <property type="protein sequence ID" value="ODR56955.1"/>
    <property type="molecule type" value="Genomic_DNA"/>
</dbReference>